<evidence type="ECO:0000313" key="6">
    <source>
        <dbReference type="EMBL" id="CAA6803019.1"/>
    </source>
</evidence>
<dbReference type="InterPro" id="IPR006145">
    <property type="entry name" value="PsdUridine_synth_RsuA/RluA"/>
</dbReference>
<feature type="domain" description="Pseudouridine synthase RsuA/RluA-like" evidence="5">
    <location>
        <begin position="88"/>
        <end position="237"/>
    </location>
</feature>
<dbReference type="PROSITE" id="PS01129">
    <property type="entry name" value="PSI_RLU"/>
    <property type="match status" value="1"/>
</dbReference>
<evidence type="ECO:0000256" key="1">
    <source>
        <dbReference type="ARBA" id="ARBA00010876"/>
    </source>
</evidence>
<dbReference type="InterPro" id="IPR020103">
    <property type="entry name" value="PsdUridine_synth_cat_dom_sf"/>
</dbReference>
<comment type="function">
    <text evidence="4">Responsible for synthesis of pseudouridine from uracil.</text>
</comment>
<dbReference type="InterPro" id="IPR006225">
    <property type="entry name" value="PsdUridine_synth_RluC/D"/>
</dbReference>
<dbReference type="GO" id="GO:0006396">
    <property type="term" value="P:RNA processing"/>
    <property type="evidence" value="ECO:0007669"/>
    <property type="project" value="UniProtKB-ARBA"/>
</dbReference>
<evidence type="ECO:0000259" key="5">
    <source>
        <dbReference type="Pfam" id="PF00849"/>
    </source>
</evidence>
<dbReference type="CDD" id="cd00165">
    <property type="entry name" value="S4"/>
    <property type="match status" value="1"/>
</dbReference>
<dbReference type="InterPro" id="IPR050188">
    <property type="entry name" value="RluA_PseudoU_synthase"/>
</dbReference>
<dbReference type="GO" id="GO:0009982">
    <property type="term" value="F:pseudouridine synthase activity"/>
    <property type="evidence" value="ECO:0007669"/>
    <property type="project" value="InterPro"/>
</dbReference>
<dbReference type="GO" id="GO:0140098">
    <property type="term" value="F:catalytic activity, acting on RNA"/>
    <property type="evidence" value="ECO:0007669"/>
    <property type="project" value="UniProtKB-ARBA"/>
</dbReference>
<keyword evidence="3" id="KW-0694">RNA-binding</keyword>
<dbReference type="EMBL" id="CACVAS010000030">
    <property type="protein sequence ID" value="CAA6803019.1"/>
    <property type="molecule type" value="Genomic_DNA"/>
</dbReference>
<evidence type="ECO:0000256" key="3">
    <source>
        <dbReference type="PROSITE-ProRule" id="PRU00182"/>
    </source>
</evidence>
<keyword evidence="6" id="KW-0456">Lyase</keyword>
<sequence>MAQQYKVTQRGKLLPFLFETLTTHEGWSKKTVKQRLQGSSVYVNEQVQTKHDYIVNVGDSVTIGVAQRTGYHTNKQALKLEILYQDKDLIAINKPSGLLSVGTNKENKNHALALLRTQLTRGKQSVKLWPVHRLDRDTSGILLFATSKEVREAVMDRWSSTQKIYLAVVEGNLSKDADTITQPLRLDEKEYRIHVGAHKEAKPAITHYKTLESKTSHSLLEVSIETGRQHQIRAHMAWMGHSIVGDERYGTKGGRMGLHAHTLSFSHPISKQKLHLTVDAPKTFYDLLQ</sequence>
<organism evidence="6">
    <name type="scientific">uncultured Sulfurovum sp</name>
    <dbReference type="NCBI Taxonomy" id="269237"/>
    <lineage>
        <taxon>Bacteria</taxon>
        <taxon>Pseudomonadati</taxon>
        <taxon>Campylobacterota</taxon>
        <taxon>Epsilonproteobacteria</taxon>
        <taxon>Campylobacterales</taxon>
        <taxon>Sulfurovaceae</taxon>
        <taxon>Sulfurovum</taxon>
        <taxon>environmental samples</taxon>
    </lineage>
</organism>
<dbReference type="GO" id="GO:0016829">
    <property type="term" value="F:lyase activity"/>
    <property type="evidence" value="ECO:0007669"/>
    <property type="project" value="UniProtKB-KW"/>
</dbReference>
<dbReference type="SUPFAM" id="SSF55120">
    <property type="entry name" value="Pseudouridine synthase"/>
    <property type="match status" value="1"/>
</dbReference>
<evidence type="ECO:0000256" key="2">
    <source>
        <dbReference type="PIRSR" id="PIRSR606225-1"/>
    </source>
</evidence>
<dbReference type="Pfam" id="PF00849">
    <property type="entry name" value="PseudoU_synth_2"/>
    <property type="match status" value="1"/>
</dbReference>
<evidence type="ECO:0000256" key="4">
    <source>
        <dbReference type="RuleBase" id="RU362028"/>
    </source>
</evidence>
<feature type="active site" evidence="2">
    <location>
        <position position="135"/>
    </location>
</feature>
<protein>
    <recommendedName>
        <fullName evidence="4">Pseudouridine synthase</fullName>
        <ecNumber evidence="4">5.4.99.-</ecNumber>
    </recommendedName>
</protein>
<dbReference type="InterPro" id="IPR006224">
    <property type="entry name" value="PsdUridine_synth_RluA-like_CS"/>
</dbReference>
<gene>
    <name evidence="6" type="ORF">HELGO_WM2740</name>
</gene>
<dbReference type="CDD" id="cd02869">
    <property type="entry name" value="PseudoU_synth_RluA_like"/>
    <property type="match status" value="1"/>
</dbReference>
<comment type="catalytic activity">
    <reaction evidence="4">
        <text>a uridine in RNA = a pseudouridine in RNA</text>
        <dbReference type="Rhea" id="RHEA:48348"/>
        <dbReference type="Rhea" id="RHEA-COMP:12068"/>
        <dbReference type="Rhea" id="RHEA-COMP:12069"/>
        <dbReference type="ChEBI" id="CHEBI:65314"/>
        <dbReference type="ChEBI" id="CHEBI:65315"/>
    </reaction>
</comment>
<dbReference type="GO" id="GO:0001522">
    <property type="term" value="P:pseudouridine synthesis"/>
    <property type="evidence" value="ECO:0007669"/>
    <property type="project" value="InterPro"/>
</dbReference>
<accession>A0A6S6SE30</accession>
<dbReference type="Gene3D" id="3.30.2350.10">
    <property type="entry name" value="Pseudouridine synthase"/>
    <property type="match status" value="1"/>
</dbReference>
<dbReference type="GO" id="GO:0003723">
    <property type="term" value="F:RNA binding"/>
    <property type="evidence" value="ECO:0007669"/>
    <property type="project" value="UniProtKB-KW"/>
</dbReference>
<keyword evidence="4" id="KW-0413">Isomerase</keyword>
<dbReference type="AlphaFoldDB" id="A0A6S6SE30"/>
<reference evidence="6" key="1">
    <citation type="submission" date="2020-01" db="EMBL/GenBank/DDBJ databases">
        <authorList>
            <person name="Meier V. D."/>
            <person name="Meier V D."/>
        </authorList>
    </citation>
    <scope>NUCLEOTIDE SEQUENCE</scope>
    <source>
        <strain evidence="6">HLG_WM_MAG_01</strain>
    </source>
</reference>
<name>A0A6S6SE30_9BACT</name>
<dbReference type="EC" id="5.4.99.-" evidence="4"/>
<dbReference type="PROSITE" id="PS50889">
    <property type="entry name" value="S4"/>
    <property type="match status" value="1"/>
</dbReference>
<dbReference type="SUPFAM" id="SSF55174">
    <property type="entry name" value="Alpha-L RNA-binding motif"/>
    <property type="match status" value="1"/>
</dbReference>
<comment type="similarity">
    <text evidence="1 4">Belongs to the pseudouridine synthase RluA family.</text>
</comment>
<dbReference type="PANTHER" id="PTHR21600">
    <property type="entry name" value="MITOCHONDRIAL RNA PSEUDOURIDINE SYNTHASE"/>
    <property type="match status" value="1"/>
</dbReference>
<dbReference type="NCBIfam" id="TIGR00005">
    <property type="entry name" value="rluA_subfam"/>
    <property type="match status" value="1"/>
</dbReference>
<proteinExistence type="inferred from homology"/>